<accession>A0A8I1HTP0</accession>
<dbReference type="SMART" id="SM00345">
    <property type="entry name" value="HTH_GNTR"/>
    <property type="match status" value="1"/>
</dbReference>
<comment type="caution">
    <text evidence="5">The sequence shown here is derived from an EMBL/GenBank/DDBJ whole genome shotgun (WGS) entry which is preliminary data.</text>
</comment>
<keyword evidence="2" id="KW-0238">DNA-binding</keyword>
<dbReference type="InterPro" id="IPR036388">
    <property type="entry name" value="WH-like_DNA-bd_sf"/>
</dbReference>
<dbReference type="PANTHER" id="PTHR38445:SF12">
    <property type="entry name" value="GNTR-FAMILY TRANSCRIPTIONAL REGULATOR"/>
    <property type="match status" value="1"/>
</dbReference>
<dbReference type="PROSITE" id="PS50949">
    <property type="entry name" value="HTH_GNTR"/>
    <property type="match status" value="1"/>
</dbReference>
<evidence type="ECO:0000259" key="4">
    <source>
        <dbReference type="PROSITE" id="PS50949"/>
    </source>
</evidence>
<dbReference type="InterPro" id="IPR000524">
    <property type="entry name" value="Tscrpt_reg_HTH_GntR"/>
</dbReference>
<dbReference type="AlphaFoldDB" id="A0A8I1HTP0"/>
<evidence type="ECO:0000313" key="6">
    <source>
        <dbReference type="Proteomes" id="UP000603369"/>
    </source>
</evidence>
<name>A0A8I1HTP0_9CORY</name>
<gene>
    <name evidence="5" type="ORF">JDP02_06435</name>
</gene>
<proteinExistence type="predicted"/>
<evidence type="ECO:0000256" key="2">
    <source>
        <dbReference type="ARBA" id="ARBA00023125"/>
    </source>
</evidence>
<keyword evidence="1" id="KW-0805">Transcription regulation</keyword>
<evidence type="ECO:0000256" key="1">
    <source>
        <dbReference type="ARBA" id="ARBA00023015"/>
    </source>
</evidence>
<dbReference type="GO" id="GO:0003700">
    <property type="term" value="F:DNA-binding transcription factor activity"/>
    <property type="evidence" value="ECO:0007669"/>
    <property type="project" value="InterPro"/>
</dbReference>
<dbReference type="RefSeq" id="WP_200435822.1">
    <property type="nucleotide sequence ID" value="NZ_JAEHFL010000008.1"/>
</dbReference>
<dbReference type="InterPro" id="IPR036390">
    <property type="entry name" value="WH_DNA-bd_sf"/>
</dbReference>
<dbReference type="GO" id="GO:0003677">
    <property type="term" value="F:DNA binding"/>
    <property type="evidence" value="ECO:0007669"/>
    <property type="project" value="UniProtKB-KW"/>
</dbReference>
<evidence type="ECO:0000313" key="5">
    <source>
        <dbReference type="EMBL" id="MBK3428149.1"/>
    </source>
</evidence>
<dbReference type="Gene3D" id="1.10.10.10">
    <property type="entry name" value="Winged helix-like DNA-binding domain superfamily/Winged helix DNA-binding domain"/>
    <property type="match status" value="1"/>
</dbReference>
<keyword evidence="6" id="KW-1185">Reference proteome</keyword>
<dbReference type="CDD" id="cd07377">
    <property type="entry name" value="WHTH_GntR"/>
    <property type="match status" value="1"/>
</dbReference>
<sequence>MFINLNPDSDVPVFQQIHDELVLAIARGQLSDGDKLDPVRRVAKDIGINPATVKKAYDLLVSDGLVETAGRSGSIVRPGAHTEAQERQLDVQLGRVVALARAQGFSPDELHTHLSSALKHLEVSS</sequence>
<dbReference type="Pfam" id="PF00392">
    <property type="entry name" value="GntR"/>
    <property type="match status" value="1"/>
</dbReference>
<feature type="domain" description="HTH gntR-type" evidence="4">
    <location>
        <begin position="11"/>
        <end position="79"/>
    </location>
</feature>
<reference evidence="5 6" key="1">
    <citation type="submission" date="2020-12" db="EMBL/GenBank/DDBJ databases">
        <title>Draft genome sequence of the commensal strain Corynebacterium tuberculostearicum MFP09/CIP 102622 isolated from human skin.</title>
        <authorList>
            <person name="Boukerb A.M."/>
            <person name="Janvier X."/>
            <person name="Feuilloley M.G.J."/>
            <person name="Groboillot A."/>
        </authorList>
    </citation>
    <scope>NUCLEOTIDE SEQUENCE [LARGE SCALE GENOMIC DNA]</scope>
    <source>
        <strain evidence="5 6">CIP 102622</strain>
    </source>
</reference>
<dbReference type="SUPFAM" id="SSF46785">
    <property type="entry name" value="Winged helix' DNA-binding domain"/>
    <property type="match status" value="1"/>
</dbReference>
<protein>
    <submittedName>
        <fullName evidence="5">GntR family transcriptional regulator</fullName>
    </submittedName>
</protein>
<dbReference type="Proteomes" id="UP000603369">
    <property type="component" value="Unassembled WGS sequence"/>
</dbReference>
<evidence type="ECO:0000256" key="3">
    <source>
        <dbReference type="ARBA" id="ARBA00023163"/>
    </source>
</evidence>
<dbReference type="PANTHER" id="PTHR38445">
    <property type="entry name" value="HTH-TYPE TRANSCRIPTIONAL REPRESSOR YTRA"/>
    <property type="match status" value="1"/>
</dbReference>
<organism evidence="5 6">
    <name type="scientific">Corynebacterium tuberculostearicum</name>
    <dbReference type="NCBI Taxonomy" id="38304"/>
    <lineage>
        <taxon>Bacteria</taxon>
        <taxon>Bacillati</taxon>
        <taxon>Actinomycetota</taxon>
        <taxon>Actinomycetes</taxon>
        <taxon>Mycobacteriales</taxon>
        <taxon>Corynebacteriaceae</taxon>
        <taxon>Corynebacterium</taxon>
    </lineage>
</organism>
<keyword evidence="3" id="KW-0804">Transcription</keyword>
<dbReference type="EMBL" id="JAEHFL010000008">
    <property type="protein sequence ID" value="MBK3428149.1"/>
    <property type="molecule type" value="Genomic_DNA"/>
</dbReference>